<keyword evidence="7 10" id="KW-1133">Transmembrane helix</keyword>
<dbReference type="GO" id="GO:0000139">
    <property type="term" value="C:Golgi membrane"/>
    <property type="evidence" value="ECO:0007669"/>
    <property type="project" value="UniProtKB-SubCell"/>
</dbReference>
<evidence type="ECO:0000313" key="11">
    <source>
        <dbReference type="EMBL" id="KAJ3035086.1"/>
    </source>
</evidence>
<keyword evidence="5 10" id="KW-0812">Transmembrane</keyword>
<evidence type="ECO:0000256" key="5">
    <source>
        <dbReference type="ARBA" id="ARBA00022692"/>
    </source>
</evidence>
<accession>A0AAD5S2U0</accession>
<dbReference type="EMBL" id="JADGJD010002084">
    <property type="protein sequence ID" value="KAJ3035086.1"/>
    <property type="molecule type" value="Genomic_DNA"/>
</dbReference>
<name>A0AAD5S2U0_9FUNG</name>
<dbReference type="GO" id="GO:0016758">
    <property type="term" value="F:hexosyltransferase activity"/>
    <property type="evidence" value="ECO:0007669"/>
    <property type="project" value="InterPro"/>
</dbReference>
<keyword evidence="4" id="KW-0808">Transferase</keyword>
<proteinExistence type="inferred from homology"/>
<dbReference type="Pfam" id="PF01762">
    <property type="entry name" value="Galactosyl_T"/>
    <property type="match status" value="1"/>
</dbReference>
<dbReference type="Proteomes" id="UP001212841">
    <property type="component" value="Unassembled WGS sequence"/>
</dbReference>
<comment type="subcellular location">
    <subcellularLocation>
        <location evidence="1 10">Golgi apparatus membrane</location>
        <topology evidence="1 10">Single-pass type II membrane protein</topology>
    </subcellularLocation>
</comment>
<evidence type="ECO:0000256" key="9">
    <source>
        <dbReference type="ARBA" id="ARBA00023136"/>
    </source>
</evidence>
<feature type="transmembrane region" description="Helical" evidence="10">
    <location>
        <begin position="41"/>
        <end position="58"/>
    </location>
</feature>
<dbReference type="PANTHER" id="PTHR11214:SF351">
    <property type="entry name" value="BETA-1,3-GALACTOSYLTRANSFERASE PVG3"/>
    <property type="match status" value="1"/>
</dbReference>
<evidence type="ECO:0000256" key="3">
    <source>
        <dbReference type="ARBA" id="ARBA00022676"/>
    </source>
</evidence>
<dbReference type="AlphaFoldDB" id="A0AAD5S2U0"/>
<comment type="caution">
    <text evidence="11">The sequence shown here is derived from an EMBL/GenBank/DDBJ whole genome shotgun (WGS) entry which is preliminary data.</text>
</comment>
<evidence type="ECO:0000256" key="7">
    <source>
        <dbReference type="ARBA" id="ARBA00022989"/>
    </source>
</evidence>
<gene>
    <name evidence="11" type="ORF">HK097_004294</name>
</gene>
<dbReference type="EC" id="2.4.1.-" evidence="10"/>
<dbReference type="Gene3D" id="3.90.550.50">
    <property type="match status" value="1"/>
</dbReference>
<organism evidence="11 12">
    <name type="scientific">Rhizophlyctis rosea</name>
    <dbReference type="NCBI Taxonomy" id="64517"/>
    <lineage>
        <taxon>Eukaryota</taxon>
        <taxon>Fungi</taxon>
        <taxon>Fungi incertae sedis</taxon>
        <taxon>Chytridiomycota</taxon>
        <taxon>Chytridiomycota incertae sedis</taxon>
        <taxon>Chytridiomycetes</taxon>
        <taxon>Rhizophlyctidales</taxon>
        <taxon>Rhizophlyctidaceae</taxon>
        <taxon>Rhizophlyctis</taxon>
    </lineage>
</organism>
<dbReference type="InterPro" id="IPR002659">
    <property type="entry name" value="Glyco_trans_31"/>
</dbReference>
<sequence>MALPQHNSYATLQKTSYSTKSFNTIHRTRLFFRNLPARNRLLHILLTLGLIQCLYWALNPSTFPFSSSSSSSSERVRKSTTQERLGKWVGGQKTVLVGVLTVPGKFERRSLIRATYLQSKPDDVDFYFVVCRVGDVKLRTLLTVEQRRFGDIVEVDCEENMDSGKTWSYFHHLSTHILHPTPSLSPYLYIMKTDDDVYLNLPLLSRRLLSTPRLQTFYGRQVPQKNFMAGMGYVLSTDLAYWIGTDPIPASKKIGQEDALLASWLHRGKMIRNWVSDEEGFIDHPGSGKGWAKDFDRGSTVLVHRCKDEGLFLSAARFFMGVGEEGDVGRGGRGMLSGFDWSTGTWARVKEKANRVEVAAEMDFVEEKRDMKKL</sequence>
<evidence type="ECO:0000256" key="2">
    <source>
        <dbReference type="ARBA" id="ARBA00008661"/>
    </source>
</evidence>
<keyword evidence="8 10" id="KW-0333">Golgi apparatus</keyword>
<comment type="similarity">
    <text evidence="2 10">Belongs to the glycosyltransferase 31 family.</text>
</comment>
<keyword evidence="6 10" id="KW-0735">Signal-anchor</keyword>
<dbReference type="GO" id="GO:0051072">
    <property type="term" value="P:4,6-pyruvylated galactose residue biosynthetic process"/>
    <property type="evidence" value="ECO:0007669"/>
    <property type="project" value="TreeGrafter"/>
</dbReference>
<keyword evidence="12" id="KW-1185">Reference proteome</keyword>
<evidence type="ECO:0000256" key="1">
    <source>
        <dbReference type="ARBA" id="ARBA00004323"/>
    </source>
</evidence>
<evidence type="ECO:0000256" key="10">
    <source>
        <dbReference type="RuleBase" id="RU363063"/>
    </source>
</evidence>
<keyword evidence="3 10" id="KW-0328">Glycosyltransferase</keyword>
<evidence type="ECO:0000256" key="6">
    <source>
        <dbReference type="ARBA" id="ARBA00022968"/>
    </source>
</evidence>
<evidence type="ECO:0000313" key="12">
    <source>
        <dbReference type="Proteomes" id="UP001212841"/>
    </source>
</evidence>
<reference evidence="11" key="1">
    <citation type="submission" date="2020-05" db="EMBL/GenBank/DDBJ databases">
        <title>Phylogenomic resolution of chytrid fungi.</title>
        <authorList>
            <person name="Stajich J.E."/>
            <person name="Amses K."/>
            <person name="Simmons R."/>
            <person name="Seto K."/>
            <person name="Myers J."/>
            <person name="Bonds A."/>
            <person name="Quandt C.A."/>
            <person name="Barry K."/>
            <person name="Liu P."/>
            <person name="Grigoriev I."/>
            <person name="Longcore J.E."/>
            <person name="James T.Y."/>
        </authorList>
    </citation>
    <scope>NUCLEOTIDE SEQUENCE</scope>
    <source>
        <strain evidence="11">JEL0318</strain>
    </source>
</reference>
<keyword evidence="9 10" id="KW-0472">Membrane</keyword>
<dbReference type="PANTHER" id="PTHR11214">
    <property type="entry name" value="BETA-1,3-N-ACETYLGLUCOSAMINYLTRANSFERASE"/>
    <property type="match status" value="1"/>
</dbReference>
<protein>
    <recommendedName>
        <fullName evidence="10">Hexosyltransferase</fullName>
        <ecNumber evidence="10">2.4.1.-</ecNumber>
    </recommendedName>
</protein>
<evidence type="ECO:0000256" key="4">
    <source>
        <dbReference type="ARBA" id="ARBA00022679"/>
    </source>
</evidence>
<evidence type="ECO:0000256" key="8">
    <source>
        <dbReference type="ARBA" id="ARBA00023034"/>
    </source>
</evidence>